<dbReference type="GO" id="GO:0051082">
    <property type="term" value="F:unfolded protein binding"/>
    <property type="evidence" value="ECO:0007669"/>
    <property type="project" value="TreeGrafter"/>
</dbReference>
<reference evidence="2" key="1">
    <citation type="submission" date="2025-08" db="UniProtKB">
        <authorList>
            <consortium name="Ensembl"/>
        </authorList>
    </citation>
    <scope>IDENTIFICATION</scope>
</reference>
<dbReference type="InterPro" id="IPR008978">
    <property type="entry name" value="HSP20-like_chaperone"/>
</dbReference>
<dbReference type="PANTHER" id="PTHR12967:SF0">
    <property type="entry name" value="PROTEIN SHQ1 HOMOLOG"/>
    <property type="match status" value="1"/>
</dbReference>
<dbReference type="GO" id="GO:0005654">
    <property type="term" value="C:nucleoplasm"/>
    <property type="evidence" value="ECO:0007669"/>
    <property type="project" value="TreeGrafter"/>
</dbReference>
<evidence type="ECO:0000313" key="3">
    <source>
        <dbReference type="Proteomes" id="UP000261580"/>
    </source>
</evidence>
<protein>
    <recommendedName>
        <fullName evidence="1">SHQ1-like CS domain-containing protein</fullName>
    </recommendedName>
</protein>
<dbReference type="GeneTree" id="ENSGT00940000177762"/>
<dbReference type="Proteomes" id="UP000261580">
    <property type="component" value="Unassembled WGS sequence"/>
</dbReference>
<dbReference type="STRING" id="32507.ENSNBRP00000031589"/>
<name>A0A3Q4NBA9_NEOBR</name>
<dbReference type="Pfam" id="PF21413">
    <property type="entry name" value="SHQ1-like_CS"/>
    <property type="match status" value="1"/>
</dbReference>
<dbReference type="PANTHER" id="PTHR12967">
    <property type="entry name" value="PROTEIN SHQ1 HOMOLOG"/>
    <property type="match status" value="1"/>
</dbReference>
<feature type="domain" description="SHQ1-like CS" evidence="1">
    <location>
        <begin position="3"/>
        <end position="48"/>
    </location>
</feature>
<dbReference type="GO" id="GO:0005737">
    <property type="term" value="C:cytoplasm"/>
    <property type="evidence" value="ECO:0007669"/>
    <property type="project" value="TreeGrafter"/>
</dbReference>
<dbReference type="GO" id="GO:0000493">
    <property type="term" value="P:box H/ACA snoRNP assembly"/>
    <property type="evidence" value="ECO:0007669"/>
    <property type="project" value="InterPro"/>
</dbReference>
<dbReference type="Bgee" id="ENSNBRG00000024008">
    <property type="expression patterns" value="Expressed in camera-type eye and 6 other cell types or tissues"/>
</dbReference>
<dbReference type="AlphaFoldDB" id="A0A3Q4NBA9"/>
<evidence type="ECO:0000259" key="1">
    <source>
        <dbReference type="Pfam" id="PF21413"/>
    </source>
</evidence>
<dbReference type="Gene3D" id="2.60.40.790">
    <property type="match status" value="1"/>
</dbReference>
<sequence length="48" mass="5669">MITPAFDLSQEPDHLILSIRVPYTRTSDFDLYIDGTDLKFFAKPYFLR</sequence>
<proteinExistence type="predicted"/>
<organism evidence="2 3">
    <name type="scientific">Neolamprologus brichardi</name>
    <name type="common">Fairy cichlid</name>
    <name type="synonym">Lamprologus brichardi</name>
    <dbReference type="NCBI Taxonomy" id="32507"/>
    <lineage>
        <taxon>Eukaryota</taxon>
        <taxon>Metazoa</taxon>
        <taxon>Chordata</taxon>
        <taxon>Craniata</taxon>
        <taxon>Vertebrata</taxon>
        <taxon>Euteleostomi</taxon>
        <taxon>Actinopterygii</taxon>
        <taxon>Neopterygii</taxon>
        <taxon>Teleostei</taxon>
        <taxon>Neoteleostei</taxon>
        <taxon>Acanthomorphata</taxon>
        <taxon>Ovalentaria</taxon>
        <taxon>Cichlomorphae</taxon>
        <taxon>Cichliformes</taxon>
        <taxon>Cichlidae</taxon>
        <taxon>African cichlids</taxon>
        <taxon>Pseudocrenilabrinae</taxon>
        <taxon>Lamprologini</taxon>
        <taxon>Neolamprologus</taxon>
    </lineage>
</organism>
<accession>A0A3Q4NBA9</accession>
<dbReference type="InterPro" id="IPR048696">
    <property type="entry name" value="SHQ1-like_CS"/>
</dbReference>
<keyword evidence="3" id="KW-1185">Reference proteome</keyword>
<dbReference type="InterPro" id="IPR039742">
    <property type="entry name" value="Shq1"/>
</dbReference>
<evidence type="ECO:0000313" key="2">
    <source>
        <dbReference type="Ensembl" id="ENSNBRP00000031589.1"/>
    </source>
</evidence>
<reference evidence="2" key="2">
    <citation type="submission" date="2025-09" db="UniProtKB">
        <authorList>
            <consortium name="Ensembl"/>
        </authorList>
    </citation>
    <scope>IDENTIFICATION</scope>
</reference>
<dbReference type="Ensembl" id="ENSNBRT00000032388.1">
    <property type="protein sequence ID" value="ENSNBRP00000031589.1"/>
    <property type="gene ID" value="ENSNBRG00000024008.1"/>
</dbReference>